<keyword evidence="3" id="KW-1185">Reference proteome</keyword>
<feature type="compositionally biased region" description="Gly residues" evidence="1">
    <location>
        <begin position="107"/>
        <end position="120"/>
    </location>
</feature>
<reference evidence="2 3" key="1">
    <citation type="submission" date="2020-08" db="EMBL/GenBank/DDBJ databases">
        <title>Genomic Encyclopedia of Type Strains, Phase IV (KMG-IV): sequencing the most valuable type-strain genomes for metagenomic binning, comparative biology and taxonomic classification.</title>
        <authorList>
            <person name="Goeker M."/>
        </authorList>
    </citation>
    <scope>NUCLEOTIDE SEQUENCE [LARGE SCALE GENOMIC DNA]</scope>
    <source>
        <strain evidence="2 3">DSM 44197</strain>
    </source>
</reference>
<dbReference type="EMBL" id="JACJIA010000027">
    <property type="protein sequence ID" value="MBA8957646.1"/>
    <property type="molecule type" value="Genomic_DNA"/>
</dbReference>
<evidence type="ECO:0000313" key="2">
    <source>
        <dbReference type="EMBL" id="MBA8957646.1"/>
    </source>
</evidence>
<protein>
    <submittedName>
        <fullName evidence="2">Uncharacterized protein</fullName>
    </submittedName>
</protein>
<gene>
    <name evidence="2" type="ORF">HNR61_009341</name>
</gene>
<dbReference type="Proteomes" id="UP000572680">
    <property type="component" value="Unassembled WGS sequence"/>
</dbReference>
<evidence type="ECO:0000313" key="3">
    <source>
        <dbReference type="Proteomes" id="UP000572680"/>
    </source>
</evidence>
<sequence length="139" mass="14963">MDADWWSIEVFDGRFPATSWFLGWREQLVEAALTHGATDWCLTESHWGLVLELSFPGEEHWSRWRALPLVRAALDAVPDPVDGLLVYPGARRVVGRPGAAPPPPGPRRGGPHGGRPGGGAPVPSRHGRRLTGCSSATSG</sequence>
<evidence type="ECO:0000256" key="1">
    <source>
        <dbReference type="SAM" id="MobiDB-lite"/>
    </source>
</evidence>
<comment type="caution">
    <text evidence="2">The sequence shown here is derived from an EMBL/GenBank/DDBJ whole genome shotgun (WGS) entry which is preliminary data.</text>
</comment>
<accession>A0A7W3M0C2</accession>
<feature type="region of interest" description="Disordered" evidence="1">
    <location>
        <begin position="93"/>
        <end position="139"/>
    </location>
</feature>
<organism evidence="2 3">
    <name type="scientific">Actinomadura namibiensis</name>
    <dbReference type="NCBI Taxonomy" id="182080"/>
    <lineage>
        <taxon>Bacteria</taxon>
        <taxon>Bacillati</taxon>
        <taxon>Actinomycetota</taxon>
        <taxon>Actinomycetes</taxon>
        <taxon>Streptosporangiales</taxon>
        <taxon>Thermomonosporaceae</taxon>
        <taxon>Actinomadura</taxon>
    </lineage>
</organism>
<dbReference type="AlphaFoldDB" id="A0A7W3M0C2"/>
<name>A0A7W3M0C2_ACTNM</name>
<dbReference type="RefSeq" id="WP_220510604.1">
    <property type="nucleotide sequence ID" value="NZ_BAAALP010000086.1"/>
</dbReference>
<proteinExistence type="predicted"/>